<keyword evidence="1" id="KW-0560">Oxidoreductase</keyword>
<protein>
    <submittedName>
        <fullName evidence="1">Phospholipid hydroperoxide glutathione peroxidase</fullName>
    </submittedName>
</protein>
<name>A0ABR2LBU4_9ASPA</name>
<keyword evidence="1" id="KW-0575">Peroxidase</keyword>
<evidence type="ECO:0000313" key="2">
    <source>
        <dbReference type="Proteomes" id="UP001412067"/>
    </source>
</evidence>
<proteinExistence type="predicted"/>
<gene>
    <name evidence="1" type="primary">CSA</name>
    <name evidence="1" type="ORF">KSP40_PGU002520</name>
</gene>
<comment type="caution">
    <text evidence="1">The sequence shown here is derived from an EMBL/GenBank/DDBJ whole genome shotgun (WGS) entry which is preliminary data.</text>
</comment>
<reference evidence="1 2" key="1">
    <citation type="journal article" date="2022" name="Nat. Plants">
        <title>Genomes of leafy and leafless Platanthera orchids illuminate the evolution of mycoheterotrophy.</title>
        <authorList>
            <person name="Li M.H."/>
            <person name="Liu K.W."/>
            <person name="Li Z."/>
            <person name="Lu H.C."/>
            <person name="Ye Q.L."/>
            <person name="Zhang D."/>
            <person name="Wang J.Y."/>
            <person name="Li Y.F."/>
            <person name="Zhong Z.M."/>
            <person name="Liu X."/>
            <person name="Yu X."/>
            <person name="Liu D.K."/>
            <person name="Tu X.D."/>
            <person name="Liu B."/>
            <person name="Hao Y."/>
            <person name="Liao X.Y."/>
            <person name="Jiang Y.T."/>
            <person name="Sun W.H."/>
            <person name="Chen J."/>
            <person name="Chen Y.Q."/>
            <person name="Ai Y."/>
            <person name="Zhai J.W."/>
            <person name="Wu S.S."/>
            <person name="Zhou Z."/>
            <person name="Hsiao Y.Y."/>
            <person name="Wu W.L."/>
            <person name="Chen Y.Y."/>
            <person name="Lin Y.F."/>
            <person name="Hsu J.L."/>
            <person name="Li C.Y."/>
            <person name="Wang Z.W."/>
            <person name="Zhao X."/>
            <person name="Zhong W.Y."/>
            <person name="Ma X.K."/>
            <person name="Ma L."/>
            <person name="Huang J."/>
            <person name="Chen G.Z."/>
            <person name="Huang M.Z."/>
            <person name="Huang L."/>
            <person name="Peng D.H."/>
            <person name="Luo Y.B."/>
            <person name="Zou S.Q."/>
            <person name="Chen S.P."/>
            <person name="Lan S."/>
            <person name="Tsai W.C."/>
            <person name="Van de Peer Y."/>
            <person name="Liu Z.J."/>
        </authorList>
    </citation>
    <scope>NUCLEOTIDE SEQUENCE [LARGE SCALE GENOMIC DNA]</scope>
    <source>
        <strain evidence="1">Lor288</strain>
    </source>
</reference>
<dbReference type="EMBL" id="JBBWWR010000021">
    <property type="protein sequence ID" value="KAK8937583.1"/>
    <property type="molecule type" value="Genomic_DNA"/>
</dbReference>
<dbReference type="Proteomes" id="UP001412067">
    <property type="component" value="Unassembled WGS sequence"/>
</dbReference>
<keyword evidence="2" id="KW-1185">Reference proteome</keyword>
<dbReference type="GO" id="GO:0004601">
    <property type="term" value="F:peroxidase activity"/>
    <property type="evidence" value="ECO:0007669"/>
    <property type="project" value="UniProtKB-KW"/>
</dbReference>
<sequence length="131" mass="14772">MSRSRRFFGRVRSLVKNLFFLDAEKYASDTLFNCSGFFGDLIPDTLLNTVLLGQYVAEQHNVTTPLPGHPSGLWGKYIALLQVHYELLHSFMLIRVIPPSIGDVRGQDVDLSIYNGKVLLIVNVASKWYIG</sequence>
<evidence type="ECO:0000313" key="1">
    <source>
        <dbReference type="EMBL" id="KAK8937583.1"/>
    </source>
</evidence>
<organism evidence="1 2">
    <name type="scientific">Platanthera guangdongensis</name>
    <dbReference type="NCBI Taxonomy" id="2320717"/>
    <lineage>
        <taxon>Eukaryota</taxon>
        <taxon>Viridiplantae</taxon>
        <taxon>Streptophyta</taxon>
        <taxon>Embryophyta</taxon>
        <taxon>Tracheophyta</taxon>
        <taxon>Spermatophyta</taxon>
        <taxon>Magnoliopsida</taxon>
        <taxon>Liliopsida</taxon>
        <taxon>Asparagales</taxon>
        <taxon>Orchidaceae</taxon>
        <taxon>Orchidoideae</taxon>
        <taxon>Orchideae</taxon>
        <taxon>Orchidinae</taxon>
        <taxon>Platanthera</taxon>
    </lineage>
</organism>
<accession>A0ABR2LBU4</accession>